<gene>
    <name evidence="2" type="ordered locus">Desor_4968</name>
</gene>
<dbReference type="PATRIC" id="fig|768706.3.peg.5051"/>
<evidence type="ECO:0000313" key="2">
    <source>
        <dbReference type="EMBL" id="AET70365.1"/>
    </source>
</evidence>
<name>G7WJ53_DESOD</name>
<dbReference type="eggNOG" id="COG0577">
    <property type="taxonomic scope" value="Bacteria"/>
</dbReference>
<keyword evidence="1" id="KW-1133">Transmembrane helix</keyword>
<evidence type="ECO:0000256" key="1">
    <source>
        <dbReference type="SAM" id="Phobius"/>
    </source>
</evidence>
<feature type="transmembrane region" description="Helical" evidence="1">
    <location>
        <begin position="92"/>
        <end position="115"/>
    </location>
</feature>
<keyword evidence="3" id="KW-1185">Reference proteome</keyword>
<proteinExistence type="predicted"/>
<reference evidence="3" key="1">
    <citation type="submission" date="2011-11" db="EMBL/GenBank/DDBJ databases">
        <title>Complete sequence of Desulfosporosinus orientis DSM 765.</title>
        <authorList>
            <person name="Lucas S."/>
            <person name="Han J."/>
            <person name="Lapidus A."/>
            <person name="Cheng J.-F."/>
            <person name="Goodwin L."/>
            <person name="Pitluck S."/>
            <person name="Peters L."/>
            <person name="Ovchinnikova G."/>
            <person name="Teshima H."/>
            <person name="Detter J.C."/>
            <person name="Han C."/>
            <person name="Tapia R."/>
            <person name="Land M."/>
            <person name="Hauser L."/>
            <person name="Kyrpides N."/>
            <person name="Ivanova N."/>
            <person name="Pagani I."/>
            <person name="Pester M."/>
            <person name="Spring S."/>
            <person name="Ollivier B."/>
            <person name="Rattei T."/>
            <person name="Klenk H.-P."/>
            <person name="Wagner M."/>
            <person name="Loy A."/>
            <person name="Woyke T."/>
        </authorList>
    </citation>
    <scope>NUCLEOTIDE SEQUENCE [LARGE SCALE GENOMIC DNA]</scope>
    <source>
        <strain evidence="3">ATCC 19365 / DSM 765 / NCIMB 8382 / VKM B-1628</strain>
    </source>
</reference>
<sequence>MAKQSAEFLLFVVFFVEVLFCTAANIMIHFKIKAEGEEEQRTLSGLYRLGVTSEEMLAMIHHKNLYYFIPQIITGLFMGAFCGYAINEFYGYGWQAAGYSLLFGLGLGVLQFVVVHHYSKRELLGFGIN</sequence>
<feature type="transmembrane region" description="Helical" evidence="1">
    <location>
        <begin position="65"/>
        <end position="86"/>
    </location>
</feature>
<organism evidence="2 3">
    <name type="scientific">Desulfosporosinus orientis (strain ATCC 19365 / DSM 765 / NCIMB 8382 / VKM B-1628 / Singapore I)</name>
    <name type="common">Desulfotomaculum orientis</name>
    <dbReference type="NCBI Taxonomy" id="768706"/>
    <lineage>
        <taxon>Bacteria</taxon>
        <taxon>Bacillati</taxon>
        <taxon>Bacillota</taxon>
        <taxon>Clostridia</taxon>
        <taxon>Eubacteriales</taxon>
        <taxon>Desulfitobacteriaceae</taxon>
        <taxon>Desulfosporosinus</taxon>
    </lineage>
</organism>
<dbReference type="Proteomes" id="UP000006346">
    <property type="component" value="Chromosome"/>
</dbReference>
<keyword evidence="1" id="KW-0812">Transmembrane</keyword>
<dbReference type="AlphaFoldDB" id="G7WJ53"/>
<dbReference type="KEGG" id="dor:Desor_4968"/>
<dbReference type="STRING" id="768706.Desor_4968"/>
<dbReference type="EMBL" id="CP003108">
    <property type="protein sequence ID" value="AET70365.1"/>
    <property type="molecule type" value="Genomic_DNA"/>
</dbReference>
<keyword evidence="1" id="KW-0472">Membrane</keyword>
<accession>G7WJ53</accession>
<protein>
    <submittedName>
        <fullName evidence="2">Uncharacterized protein</fullName>
    </submittedName>
</protein>
<evidence type="ECO:0000313" key="3">
    <source>
        <dbReference type="Proteomes" id="UP000006346"/>
    </source>
</evidence>
<dbReference type="HOGENOM" id="CLU_1945282_0_0_9"/>
<feature type="transmembrane region" description="Helical" evidence="1">
    <location>
        <begin position="6"/>
        <end position="28"/>
    </location>
</feature>
<reference evidence="2 3" key="2">
    <citation type="journal article" date="2012" name="J. Bacteriol.">
        <title>Complete genome sequences of Desulfosporosinus orientis DSM765T, Desulfosporosinus youngiae DSM17734T, Desulfosporosinus meridiei DSM13257T, and Desulfosporosinus acidiphilus DSM22704T.</title>
        <authorList>
            <person name="Pester M."/>
            <person name="Brambilla E."/>
            <person name="Alazard D."/>
            <person name="Rattei T."/>
            <person name="Weinmaier T."/>
            <person name="Han J."/>
            <person name="Lucas S."/>
            <person name="Lapidus A."/>
            <person name="Cheng J.F."/>
            <person name="Goodwin L."/>
            <person name="Pitluck S."/>
            <person name="Peters L."/>
            <person name="Ovchinnikova G."/>
            <person name="Teshima H."/>
            <person name="Detter J.C."/>
            <person name="Han C.S."/>
            <person name="Tapia R."/>
            <person name="Land M.L."/>
            <person name="Hauser L."/>
            <person name="Kyrpides N.C."/>
            <person name="Ivanova N.N."/>
            <person name="Pagani I."/>
            <person name="Huntmann M."/>
            <person name="Wei C.L."/>
            <person name="Davenport K.W."/>
            <person name="Daligault H."/>
            <person name="Chain P.S."/>
            <person name="Chen A."/>
            <person name="Mavromatis K."/>
            <person name="Markowitz V."/>
            <person name="Szeto E."/>
            <person name="Mikhailova N."/>
            <person name="Pati A."/>
            <person name="Wagner M."/>
            <person name="Woyke T."/>
            <person name="Ollivier B."/>
            <person name="Klenk H.P."/>
            <person name="Spring S."/>
            <person name="Loy A."/>
        </authorList>
    </citation>
    <scope>NUCLEOTIDE SEQUENCE [LARGE SCALE GENOMIC DNA]</scope>
    <source>
        <strain evidence="3">ATCC 19365 / DSM 765 / NCIMB 8382 / VKM B-1628</strain>
    </source>
</reference>